<dbReference type="SUPFAM" id="SSF50182">
    <property type="entry name" value="Sm-like ribonucleoproteins"/>
    <property type="match status" value="1"/>
</dbReference>
<evidence type="ECO:0000313" key="9">
    <source>
        <dbReference type="Proteomes" id="UP000199626"/>
    </source>
</evidence>
<dbReference type="Gene3D" id="1.10.287.1260">
    <property type="match status" value="1"/>
</dbReference>
<keyword evidence="4 6" id="KW-1133">Transmembrane helix</keyword>
<evidence type="ECO:0000256" key="4">
    <source>
        <dbReference type="ARBA" id="ARBA00022989"/>
    </source>
</evidence>
<evidence type="ECO:0000256" key="3">
    <source>
        <dbReference type="ARBA" id="ARBA00022692"/>
    </source>
</evidence>
<organism evidence="8 9">
    <name type="scientific">Pseudidiomarina indica</name>
    <dbReference type="NCBI Taxonomy" id="1159017"/>
    <lineage>
        <taxon>Bacteria</taxon>
        <taxon>Pseudomonadati</taxon>
        <taxon>Pseudomonadota</taxon>
        <taxon>Gammaproteobacteria</taxon>
        <taxon>Alteromonadales</taxon>
        <taxon>Idiomarinaceae</taxon>
        <taxon>Pseudidiomarina</taxon>
    </lineage>
</organism>
<dbReference type="Gene3D" id="2.30.30.60">
    <property type="match status" value="1"/>
</dbReference>
<dbReference type="Pfam" id="PF00924">
    <property type="entry name" value="MS_channel_2nd"/>
    <property type="match status" value="1"/>
</dbReference>
<dbReference type="STRING" id="1159017.SAMN02927930_01497"/>
<evidence type="ECO:0000259" key="7">
    <source>
        <dbReference type="Pfam" id="PF00924"/>
    </source>
</evidence>
<evidence type="ECO:0000256" key="5">
    <source>
        <dbReference type="ARBA" id="ARBA00023136"/>
    </source>
</evidence>
<dbReference type="SUPFAM" id="SSF82861">
    <property type="entry name" value="Mechanosensitive channel protein MscS (YggB), transmembrane region"/>
    <property type="match status" value="1"/>
</dbReference>
<keyword evidence="3 6" id="KW-0812">Transmembrane</keyword>
<sequence length="271" mass="30109">MEAEKLLGLFKTLTQDIVIEIVVVITSAVLIVWLSQRVLPWLANHLYGRQRLLLLALIPTTRILIFLLALAWVVPLVIETTMQNMIAILGAAGVAIGFAMKDYVSSLIAGIVAVYELPYRPGDWIEVDGQYGEVTHIGMRTVEIVTANGDFVFVPHLKIWDHLIVNANRGKPSLLCVIDFYLAADHDPYLVQQVLYDVALTSPYLQLSEPIAVVVAEQPWGTHYQLKANPIDPRQQFLFKSDVTARGKTCLRALSVPFANLPPDCVVEVSP</sequence>
<comment type="subunit">
    <text evidence="6">Homoheptamer.</text>
</comment>
<dbReference type="InterPro" id="IPR045275">
    <property type="entry name" value="MscS_archaea/bacteria_type"/>
</dbReference>
<comment type="subcellular location">
    <subcellularLocation>
        <location evidence="6">Cell inner membrane</location>
        <topology evidence="6">Multi-pass membrane protein</topology>
    </subcellularLocation>
    <subcellularLocation>
        <location evidence="1">Membrane</location>
        <topology evidence="1">Multi-pass membrane protein</topology>
    </subcellularLocation>
</comment>
<dbReference type="InterPro" id="IPR023408">
    <property type="entry name" value="MscS_beta-dom_sf"/>
</dbReference>
<dbReference type="InterPro" id="IPR011014">
    <property type="entry name" value="MscS_channel_TM-2"/>
</dbReference>
<name>A0A1G6D2K4_9GAMM</name>
<feature type="transmembrane region" description="Helical" evidence="6">
    <location>
        <begin position="81"/>
        <end position="100"/>
    </location>
</feature>
<keyword evidence="9" id="KW-1185">Reference proteome</keyword>
<dbReference type="OrthoDB" id="9799209at2"/>
<comment type="caution">
    <text evidence="6">Lacks conserved residue(s) required for the propagation of feature annotation.</text>
</comment>
<dbReference type="AlphaFoldDB" id="A0A1G6D2K4"/>
<dbReference type="GO" id="GO:0005886">
    <property type="term" value="C:plasma membrane"/>
    <property type="evidence" value="ECO:0007669"/>
    <property type="project" value="UniProtKB-SubCell"/>
</dbReference>
<dbReference type="InterPro" id="IPR006685">
    <property type="entry name" value="MscS_channel_2nd"/>
</dbReference>
<comment type="function">
    <text evidence="6">Mechanosensitive channel that participates in the regulation of osmotic pressure changes within the cell, opening in response to stretch forces in the membrane lipid bilayer, without the need for other proteins. Contributes to normal resistance to hypoosmotic shock. Forms an ion channel of 1.0 nanosiemens conductance with a slight preference for anions.</text>
</comment>
<feature type="transmembrane region" description="Helical" evidence="6">
    <location>
        <begin position="17"/>
        <end position="40"/>
    </location>
</feature>
<dbReference type="RefSeq" id="WP_092593277.1">
    <property type="nucleotide sequence ID" value="NZ_FMXN01000008.1"/>
</dbReference>
<gene>
    <name evidence="8" type="ORF">SAMN02927930_01497</name>
</gene>
<dbReference type="EMBL" id="FMXN01000008">
    <property type="protein sequence ID" value="SDB39397.1"/>
    <property type="molecule type" value="Genomic_DNA"/>
</dbReference>
<dbReference type="PANTHER" id="PTHR30221">
    <property type="entry name" value="SMALL-CONDUCTANCE MECHANOSENSITIVE CHANNEL"/>
    <property type="match status" value="1"/>
</dbReference>
<feature type="domain" description="Mechanosensitive ion channel MscS" evidence="7">
    <location>
        <begin position="102"/>
        <end position="169"/>
    </location>
</feature>
<feature type="transmembrane region" description="Helical" evidence="6">
    <location>
        <begin position="52"/>
        <end position="75"/>
    </location>
</feature>
<reference evidence="9" key="1">
    <citation type="submission" date="2016-10" db="EMBL/GenBank/DDBJ databases">
        <authorList>
            <person name="Varghese N."/>
            <person name="Submissions S."/>
        </authorList>
    </citation>
    <scope>NUCLEOTIDE SEQUENCE [LARGE SCALE GENOMIC DNA]</scope>
    <source>
        <strain evidence="9">CGMCC 1.10824</strain>
    </source>
</reference>
<dbReference type="PANTHER" id="PTHR30221:SF1">
    <property type="entry name" value="SMALL-CONDUCTANCE MECHANOSENSITIVE CHANNEL"/>
    <property type="match status" value="1"/>
</dbReference>
<evidence type="ECO:0000256" key="1">
    <source>
        <dbReference type="ARBA" id="ARBA00004141"/>
    </source>
</evidence>
<accession>A0A1G6D2K4</accession>
<keyword evidence="6" id="KW-0997">Cell inner membrane</keyword>
<proteinExistence type="inferred from homology"/>
<keyword evidence="6" id="KW-0813">Transport</keyword>
<keyword evidence="6" id="KW-0406">Ion transport</keyword>
<keyword evidence="6" id="KW-0407">Ion channel</keyword>
<evidence type="ECO:0000256" key="2">
    <source>
        <dbReference type="ARBA" id="ARBA00008017"/>
    </source>
</evidence>
<dbReference type="GO" id="GO:0008381">
    <property type="term" value="F:mechanosensitive monoatomic ion channel activity"/>
    <property type="evidence" value="ECO:0007669"/>
    <property type="project" value="InterPro"/>
</dbReference>
<protein>
    <recommendedName>
        <fullName evidence="6">Small-conductance mechanosensitive channel</fullName>
    </recommendedName>
</protein>
<keyword evidence="5 6" id="KW-0472">Membrane</keyword>
<keyword evidence="6" id="KW-1003">Cell membrane</keyword>
<dbReference type="InterPro" id="IPR010920">
    <property type="entry name" value="LSM_dom_sf"/>
</dbReference>
<comment type="similarity">
    <text evidence="2 6">Belongs to the MscS (TC 1.A.23) family.</text>
</comment>
<evidence type="ECO:0000313" key="8">
    <source>
        <dbReference type="EMBL" id="SDB39397.1"/>
    </source>
</evidence>
<evidence type="ECO:0000256" key="6">
    <source>
        <dbReference type="RuleBase" id="RU369025"/>
    </source>
</evidence>
<dbReference type="Proteomes" id="UP000199626">
    <property type="component" value="Unassembled WGS sequence"/>
</dbReference>